<evidence type="ECO:0000313" key="2">
    <source>
        <dbReference type="Proteomes" id="UP000606900"/>
    </source>
</evidence>
<dbReference type="RefSeq" id="WP_276698504.1">
    <property type="nucleotide sequence ID" value="NZ_JADIIL010000014.1"/>
</dbReference>
<comment type="caution">
    <text evidence="1">The sequence shown here is derived from an EMBL/GenBank/DDBJ whole genome shotgun (WGS) entry which is preliminary data.</text>
</comment>
<proteinExistence type="predicted"/>
<dbReference type="EMBL" id="JADIIL010000014">
    <property type="protein sequence ID" value="MBF4474514.1"/>
    <property type="molecule type" value="Genomic_DNA"/>
</dbReference>
<protein>
    <submittedName>
        <fullName evidence="1">Uncharacterized protein</fullName>
    </submittedName>
</protein>
<organism evidence="1 2">
    <name type="scientific">Methanobacterium formicicum</name>
    <dbReference type="NCBI Taxonomy" id="2162"/>
    <lineage>
        <taxon>Archaea</taxon>
        <taxon>Methanobacteriati</taxon>
        <taxon>Methanobacteriota</taxon>
        <taxon>Methanomada group</taxon>
        <taxon>Methanobacteria</taxon>
        <taxon>Methanobacteriales</taxon>
        <taxon>Methanobacteriaceae</taxon>
        <taxon>Methanobacterium</taxon>
    </lineage>
</organism>
<evidence type="ECO:0000313" key="1">
    <source>
        <dbReference type="EMBL" id="MBF4474514.1"/>
    </source>
</evidence>
<dbReference type="Proteomes" id="UP000606900">
    <property type="component" value="Unassembled WGS sequence"/>
</dbReference>
<reference evidence="1" key="1">
    <citation type="submission" date="2020-10" db="EMBL/GenBank/DDBJ databases">
        <title>Dehalococcoides mccartyi of a TCE/Cr reducing biochatode.</title>
        <authorList>
            <person name="Matturro B."/>
        </authorList>
    </citation>
    <scope>NUCLEOTIDE SEQUENCE</scope>
    <source>
        <strain evidence="1">Bin2</strain>
    </source>
</reference>
<sequence length="137" mass="15994">MKRLEISDKTYERIGAGSWMDDDTIITDLVDSKFALVMHYNIIQLFPELKTYNLHGELEKVIRERPWDKYENIDPITGTENILYAYEDEHEHGIDIGPEAYLIHENDLISDGKIMGWPLATVEELKRLSPWFGKIGR</sequence>
<name>A0A843ATE7_METFO</name>
<accession>A0A843ATE7</accession>
<gene>
    <name evidence="1" type="ORF">ISP06_03455</name>
</gene>
<dbReference type="AlphaFoldDB" id="A0A843ATE7"/>